<dbReference type="RefSeq" id="WP_071307964.1">
    <property type="nucleotide sequence ID" value="NZ_MLQR01000001.1"/>
</dbReference>
<protein>
    <submittedName>
        <fullName evidence="2">Uncharacterized protein</fullName>
    </submittedName>
</protein>
<proteinExistence type="predicted"/>
<dbReference type="NCBIfam" id="NF041644">
    <property type="entry name" value="CBO0543_fam"/>
    <property type="match status" value="1"/>
</dbReference>
<feature type="transmembrane region" description="Helical" evidence="1">
    <location>
        <begin position="147"/>
        <end position="166"/>
    </location>
</feature>
<feature type="transmembrane region" description="Helical" evidence="1">
    <location>
        <begin position="30"/>
        <end position="52"/>
    </location>
</feature>
<sequence length="170" mass="20672">MYLLLVVVVYLIFAKIFIDWKRWKEFYPTVQFYIICNLSYNFIFYNHTLWVYKAVTLDWLNHTLIDLTFTFLIVPVVIMIFLQYYPKGKKQILYIFVWVVYFSSIEWLFVKKGLFIFANGWNIWWSVIFNIITFIIVRIHYRNIKLAFAVAIPIIAILLLFFHPSINDLK</sequence>
<dbReference type="Proteomes" id="UP000179524">
    <property type="component" value="Unassembled WGS sequence"/>
</dbReference>
<dbReference type="InterPro" id="IPR048147">
    <property type="entry name" value="CBO0543-like"/>
</dbReference>
<dbReference type="OrthoDB" id="1730091at2"/>
<evidence type="ECO:0000313" key="3">
    <source>
        <dbReference type="Proteomes" id="UP000179524"/>
    </source>
</evidence>
<keyword evidence="3" id="KW-1185">Reference proteome</keyword>
<accession>A0A1S2LXK1</accession>
<dbReference type="AlphaFoldDB" id="A0A1S2LXK1"/>
<organism evidence="2 3">
    <name type="scientific">Anaerobacillus alkalilacustris</name>
    <dbReference type="NCBI Taxonomy" id="393763"/>
    <lineage>
        <taxon>Bacteria</taxon>
        <taxon>Bacillati</taxon>
        <taxon>Bacillota</taxon>
        <taxon>Bacilli</taxon>
        <taxon>Bacillales</taxon>
        <taxon>Bacillaceae</taxon>
        <taxon>Anaerobacillus</taxon>
    </lineage>
</organism>
<feature type="transmembrane region" description="Helical" evidence="1">
    <location>
        <begin position="91"/>
        <end position="110"/>
    </location>
</feature>
<keyword evidence="1" id="KW-0472">Membrane</keyword>
<comment type="caution">
    <text evidence="2">The sequence shown here is derived from an EMBL/GenBank/DDBJ whole genome shotgun (WGS) entry which is preliminary data.</text>
</comment>
<feature type="transmembrane region" description="Helical" evidence="1">
    <location>
        <begin position="64"/>
        <end position="85"/>
    </location>
</feature>
<evidence type="ECO:0000256" key="1">
    <source>
        <dbReference type="SAM" id="Phobius"/>
    </source>
</evidence>
<reference evidence="2 3" key="1">
    <citation type="submission" date="2016-10" db="EMBL/GenBank/DDBJ databases">
        <title>Draft genome sequences of four alkaliphilic bacteria belonging to the Anaerobacillus genus.</title>
        <authorList>
            <person name="Bassil N.M."/>
            <person name="Lloyd J.R."/>
        </authorList>
    </citation>
    <scope>NUCLEOTIDE SEQUENCE [LARGE SCALE GENOMIC DNA]</scope>
    <source>
        <strain evidence="2 3">DSM 18345</strain>
    </source>
</reference>
<feature type="transmembrane region" description="Helical" evidence="1">
    <location>
        <begin position="122"/>
        <end position="141"/>
    </location>
</feature>
<gene>
    <name evidence="2" type="ORF">BKP37_01670</name>
</gene>
<evidence type="ECO:0000313" key="2">
    <source>
        <dbReference type="EMBL" id="OIJ17238.1"/>
    </source>
</evidence>
<dbReference type="EMBL" id="MLQR01000001">
    <property type="protein sequence ID" value="OIJ17238.1"/>
    <property type="molecule type" value="Genomic_DNA"/>
</dbReference>
<keyword evidence="1" id="KW-1133">Transmembrane helix</keyword>
<keyword evidence="1" id="KW-0812">Transmembrane</keyword>
<name>A0A1S2LXK1_9BACI</name>